<proteinExistence type="predicted"/>
<organism evidence="3 4">
    <name type="scientific">Trichogramma kaykai</name>
    <dbReference type="NCBI Taxonomy" id="54128"/>
    <lineage>
        <taxon>Eukaryota</taxon>
        <taxon>Metazoa</taxon>
        <taxon>Ecdysozoa</taxon>
        <taxon>Arthropoda</taxon>
        <taxon>Hexapoda</taxon>
        <taxon>Insecta</taxon>
        <taxon>Pterygota</taxon>
        <taxon>Neoptera</taxon>
        <taxon>Endopterygota</taxon>
        <taxon>Hymenoptera</taxon>
        <taxon>Apocrita</taxon>
        <taxon>Proctotrupomorpha</taxon>
        <taxon>Chalcidoidea</taxon>
        <taxon>Trichogrammatidae</taxon>
        <taxon>Trichogramma</taxon>
    </lineage>
</organism>
<feature type="region of interest" description="Disordered" evidence="1">
    <location>
        <begin position="96"/>
        <end position="165"/>
    </location>
</feature>
<feature type="compositionally biased region" description="Basic residues" evidence="1">
    <location>
        <begin position="102"/>
        <end position="121"/>
    </location>
</feature>
<sequence length="165" mass="18496">MTNYRFIKFCATLILLFSKIIKAENIIENCTNNLNFGSDLSLESNILIEKLNVSADDMYFKKLELSDQNLTELGMQCYTDYNDSLSTQNDITNLKTLESSKSKKSNPTKSKTKPKVSLKKWKATEDSEPLLLPNTPLRHLANKNDSTVISHPKPSSKCSSNGNGV</sequence>
<evidence type="ECO:0000313" key="4">
    <source>
        <dbReference type="Proteomes" id="UP001627154"/>
    </source>
</evidence>
<gene>
    <name evidence="3" type="ORF">TKK_015433</name>
</gene>
<keyword evidence="4" id="KW-1185">Reference proteome</keyword>
<feature type="compositionally biased region" description="Polar residues" evidence="1">
    <location>
        <begin position="156"/>
        <end position="165"/>
    </location>
</feature>
<feature type="signal peptide" evidence="2">
    <location>
        <begin position="1"/>
        <end position="23"/>
    </location>
</feature>
<dbReference type="Proteomes" id="UP001627154">
    <property type="component" value="Unassembled WGS sequence"/>
</dbReference>
<evidence type="ECO:0000256" key="1">
    <source>
        <dbReference type="SAM" id="MobiDB-lite"/>
    </source>
</evidence>
<comment type="caution">
    <text evidence="3">The sequence shown here is derived from an EMBL/GenBank/DDBJ whole genome shotgun (WGS) entry which is preliminary data.</text>
</comment>
<reference evidence="3 4" key="1">
    <citation type="journal article" date="2024" name="bioRxiv">
        <title>A reference genome for Trichogramma kaykai: A tiny desert-dwelling parasitoid wasp with competing sex-ratio distorters.</title>
        <authorList>
            <person name="Culotta J."/>
            <person name="Lindsey A.R."/>
        </authorList>
    </citation>
    <scope>NUCLEOTIDE SEQUENCE [LARGE SCALE GENOMIC DNA]</scope>
    <source>
        <strain evidence="3 4">KSX58</strain>
    </source>
</reference>
<accession>A0ABD2W8A9</accession>
<protein>
    <submittedName>
        <fullName evidence="3">Uncharacterized protein</fullName>
    </submittedName>
</protein>
<keyword evidence="2" id="KW-0732">Signal</keyword>
<dbReference type="AlphaFoldDB" id="A0ABD2W8A9"/>
<name>A0ABD2W8A9_9HYME</name>
<dbReference type="EMBL" id="JBJJXI010000123">
    <property type="protein sequence ID" value="KAL3389168.1"/>
    <property type="molecule type" value="Genomic_DNA"/>
</dbReference>
<feature type="chain" id="PRO_5044834017" evidence="2">
    <location>
        <begin position="24"/>
        <end position="165"/>
    </location>
</feature>
<evidence type="ECO:0000256" key="2">
    <source>
        <dbReference type="SAM" id="SignalP"/>
    </source>
</evidence>
<evidence type="ECO:0000313" key="3">
    <source>
        <dbReference type="EMBL" id="KAL3389168.1"/>
    </source>
</evidence>